<feature type="transmembrane region" description="Helical" evidence="1">
    <location>
        <begin position="43"/>
        <end position="63"/>
    </location>
</feature>
<name>A0A0R2IQR4_9LACO</name>
<keyword evidence="3" id="KW-1185">Reference proteome</keyword>
<keyword evidence="1" id="KW-0472">Membrane</keyword>
<proteinExistence type="predicted"/>
<sequence>MKKNDEDRIFLIHMWNKVGQLEKDAQLEAQVTKRRQLKWQRRLKVMLVLVMILTTLVLILLNAGLTATLLSQGILMVLCLIMDLNMESGGKINHDRNSGHQFK</sequence>
<reference evidence="2 3" key="1">
    <citation type="journal article" date="2015" name="Genome Announc.">
        <title>Expanding the biotechnology potential of lactobacilli through comparative genomics of 213 strains and associated genera.</title>
        <authorList>
            <person name="Sun Z."/>
            <person name="Harris H.M."/>
            <person name="McCann A."/>
            <person name="Guo C."/>
            <person name="Argimon S."/>
            <person name="Zhang W."/>
            <person name="Yang X."/>
            <person name="Jeffery I.B."/>
            <person name="Cooney J.C."/>
            <person name="Kagawa T.F."/>
            <person name="Liu W."/>
            <person name="Song Y."/>
            <person name="Salvetti E."/>
            <person name="Wrobel A."/>
            <person name="Rasinkangas P."/>
            <person name="Parkhill J."/>
            <person name="Rea M.C."/>
            <person name="O'Sullivan O."/>
            <person name="Ritari J."/>
            <person name="Douillard F.P."/>
            <person name="Paul Ross R."/>
            <person name="Yang R."/>
            <person name="Briner A.E."/>
            <person name="Felis G.E."/>
            <person name="de Vos W.M."/>
            <person name="Barrangou R."/>
            <person name="Klaenhammer T.R."/>
            <person name="Caufield P.W."/>
            <person name="Cui Y."/>
            <person name="Zhang H."/>
            <person name="O'Toole P.W."/>
        </authorList>
    </citation>
    <scope>NUCLEOTIDE SEQUENCE [LARGE SCALE GENOMIC DNA]</scope>
    <source>
        <strain evidence="2 3">DSM 17757</strain>
    </source>
</reference>
<dbReference type="Proteomes" id="UP000051568">
    <property type="component" value="Unassembled WGS sequence"/>
</dbReference>
<organism evidence="2 3">
    <name type="scientific">Pediococcus cellicola</name>
    <dbReference type="NCBI Taxonomy" id="319652"/>
    <lineage>
        <taxon>Bacteria</taxon>
        <taxon>Bacillati</taxon>
        <taxon>Bacillota</taxon>
        <taxon>Bacilli</taxon>
        <taxon>Lactobacillales</taxon>
        <taxon>Lactobacillaceae</taxon>
        <taxon>Pediococcus</taxon>
    </lineage>
</organism>
<dbReference type="EMBL" id="JQBR01000002">
    <property type="protein sequence ID" value="KRN67387.1"/>
    <property type="molecule type" value="Genomic_DNA"/>
</dbReference>
<accession>A0A0R2IQR4</accession>
<keyword evidence="1" id="KW-1133">Transmembrane helix</keyword>
<dbReference type="AlphaFoldDB" id="A0A0R2IQR4"/>
<evidence type="ECO:0000313" key="2">
    <source>
        <dbReference type="EMBL" id="KRN67387.1"/>
    </source>
</evidence>
<evidence type="ECO:0000256" key="1">
    <source>
        <dbReference type="SAM" id="Phobius"/>
    </source>
</evidence>
<comment type="caution">
    <text evidence="2">The sequence shown here is derived from an EMBL/GenBank/DDBJ whole genome shotgun (WGS) entry which is preliminary data.</text>
</comment>
<evidence type="ECO:0000313" key="3">
    <source>
        <dbReference type="Proteomes" id="UP000051568"/>
    </source>
</evidence>
<gene>
    <name evidence="2" type="ORF">IV80_GL000927</name>
</gene>
<dbReference type="STRING" id="319652.IV80_GL000927"/>
<keyword evidence="1" id="KW-0812">Transmembrane</keyword>
<protein>
    <submittedName>
        <fullName evidence="2">Uncharacterized protein</fullName>
    </submittedName>
</protein>
<dbReference type="RefSeq" id="WP_057749389.1">
    <property type="nucleotide sequence ID" value="NZ_BJVH01000013.1"/>
</dbReference>